<evidence type="ECO:0000256" key="4">
    <source>
        <dbReference type="SAM" id="Phobius"/>
    </source>
</evidence>
<dbReference type="InterPro" id="IPR036259">
    <property type="entry name" value="MFS_trans_sf"/>
</dbReference>
<proteinExistence type="predicted"/>
<feature type="transmembrane region" description="Helical" evidence="4">
    <location>
        <begin position="316"/>
        <end position="339"/>
    </location>
</feature>
<dbReference type="SUPFAM" id="SSF103473">
    <property type="entry name" value="MFS general substrate transporter"/>
    <property type="match status" value="1"/>
</dbReference>
<evidence type="ECO:0000256" key="3">
    <source>
        <dbReference type="ARBA" id="ARBA00023136"/>
    </source>
</evidence>
<sequence length="409" mass="42267">MDDRILARAEWRRSWAVVLTAAIGVSLTSLYVYSIGAMLAPMQHDLGWTRTQITGGLSMATLIAALIGPFVGVAIDRIGSRRLAIPGIVAFCSSVALLSLATTPLMWWLLWALVGLCSAGVKPTVWAAAVSSIFDRSRGFAVAVILSGTGLGATLVPVVASGLISAVGWRLAYVCLGGLWTAASLPLAIRFFYGARERPLTATPERTIGSSPVAHAPLRTIMLSPRYILLGLAAMICTLVTTAYTVSIISLLSDTGMNTGTAATIAAEIGLVSIAGRLAGGYLLDRIDARLVMAAAAALPAGSGLLLLAMPGQIPAAIVAAGLIGLSVGSELNATSYLISRYFGQANFGALFGTLVSVMALATGAGPLGASLIYDHTGTYRLMLGLSIPLSLLAAGMVSAIRHVRRTAD</sequence>
<feature type="transmembrane region" description="Helical" evidence="4">
    <location>
        <begin position="380"/>
        <end position="401"/>
    </location>
</feature>
<keyword evidence="7" id="KW-1185">Reference proteome</keyword>
<keyword evidence="1 4" id="KW-0812">Transmembrane</keyword>
<dbReference type="GO" id="GO:0022857">
    <property type="term" value="F:transmembrane transporter activity"/>
    <property type="evidence" value="ECO:0007669"/>
    <property type="project" value="InterPro"/>
</dbReference>
<organism evidence="6 7">
    <name type="scientific">Alterirhizorhabdus solaris</name>
    <dbReference type="NCBI Taxonomy" id="2529389"/>
    <lineage>
        <taxon>Bacteria</taxon>
        <taxon>Pseudomonadati</taxon>
        <taxon>Pseudomonadota</taxon>
        <taxon>Alphaproteobacteria</taxon>
        <taxon>Sphingomonadales</taxon>
        <taxon>Rhizorhabdaceae</taxon>
        <taxon>Alterirhizorhabdus</taxon>
    </lineage>
</organism>
<evidence type="ECO:0000259" key="5">
    <source>
        <dbReference type="PROSITE" id="PS50850"/>
    </source>
</evidence>
<feature type="transmembrane region" description="Helical" evidence="4">
    <location>
        <begin position="83"/>
        <end position="102"/>
    </location>
</feature>
<dbReference type="PROSITE" id="PS50850">
    <property type="entry name" value="MFS"/>
    <property type="match status" value="1"/>
</dbReference>
<name>A0A558R9B6_9SPHN</name>
<feature type="transmembrane region" description="Helical" evidence="4">
    <location>
        <begin position="264"/>
        <end position="284"/>
    </location>
</feature>
<dbReference type="RefSeq" id="WP_145149070.1">
    <property type="nucleotide sequence ID" value="NZ_VNIM01000015.1"/>
</dbReference>
<dbReference type="InterPro" id="IPR050327">
    <property type="entry name" value="Proton-linked_MCT"/>
</dbReference>
<feature type="transmembrane region" description="Helical" evidence="4">
    <location>
        <begin position="108"/>
        <end position="128"/>
    </location>
</feature>
<dbReference type="Proteomes" id="UP000318681">
    <property type="component" value="Unassembled WGS sequence"/>
</dbReference>
<dbReference type="PANTHER" id="PTHR11360">
    <property type="entry name" value="MONOCARBOXYLATE TRANSPORTER"/>
    <property type="match status" value="1"/>
</dbReference>
<feature type="transmembrane region" description="Helical" evidence="4">
    <location>
        <begin position="14"/>
        <end position="33"/>
    </location>
</feature>
<feature type="transmembrane region" description="Helical" evidence="4">
    <location>
        <begin position="227"/>
        <end position="252"/>
    </location>
</feature>
<dbReference type="InterPro" id="IPR020846">
    <property type="entry name" value="MFS_dom"/>
</dbReference>
<feature type="transmembrane region" description="Helical" evidence="4">
    <location>
        <begin position="53"/>
        <end position="71"/>
    </location>
</feature>
<dbReference type="Pfam" id="PF07690">
    <property type="entry name" value="MFS_1"/>
    <property type="match status" value="1"/>
</dbReference>
<feature type="transmembrane region" description="Helical" evidence="4">
    <location>
        <begin position="140"/>
        <end position="165"/>
    </location>
</feature>
<dbReference type="PANTHER" id="PTHR11360:SF290">
    <property type="entry name" value="MONOCARBOXYLATE MFS PERMEASE"/>
    <property type="match status" value="1"/>
</dbReference>
<feature type="domain" description="Major facilitator superfamily (MFS) profile" evidence="5">
    <location>
        <begin position="17"/>
        <end position="402"/>
    </location>
</feature>
<dbReference type="EMBL" id="VNIM01000015">
    <property type="protein sequence ID" value="TVV75964.1"/>
    <property type="molecule type" value="Genomic_DNA"/>
</dbReference>
<dbReference type="CDD" id="cd17355">
    <property type="entry name" value="MFS_YcxA_like"/>
    <property type="match status" value="1"/>
</dbReference>
<dbReference type="InterPro" id="IPR011701">
    <property type="entry name" value="MFS"/>
</dbReference>
<feature type="transmembrane region" description="Helical" evidence="4">
    <location>
        <begin position="351"/>
        <end position="374"/>
    </location>
</feature>
<accession>A0A558R9B6</accession>
<feature type="transmembrane region" description="Helical" evidence="4">
    <location>
        <begin position="291"/>
        <end position="310"/>
    </location>
</feature>
<feature type="transmembrane region" description="Helical" evidence="4">
    <location>
        <begin position="171"/>
        <end position="193"/>
    </location>
</feature>
<evidence type="ECO:0000256" key="2">
    <source>
        <dbReference type="ARBA" id="ARBA00022989"/>
    </source>
</evidence>
<keyword evidence="2 4" id="KW-1133">Transmembrane helix</keyword>
<dbReference type="AlphaFoldDB" id="A0A558R9B6"/>
<dbReference type="OrthoDB" id="9796632at2"/>
<evidence type="ECO:0000256" key="1">
    <source>
        <dbReference type="ARBA" id="ARBA00022692"/>
    </source>
</evidence>
<comment type="caution">
    <text evidence="6">The sequence shown here is derived from an EMBL/GenBank/DDBJ whole genome shotgun (WGS) entry which is preliminary data.</text>
</comment>
<protein>
    <submittedName>
        <fullName evidence="6">MFS transporter</fullName>
    </submittedName>
</protein>
<evidence type="ECO:0000313" key="6">
    <source>
        <dbReference type="EMBL" id="TVV75964.1"/>
    </source>
</evidence>
<evidence type="ECO:0000313" key="7">
    <source>
        <dbReference type="Proteomes" id="UP000318681"/>
    </source>
</evidence>
<gene>
    <name evidence="6" type="ORF">FOY91_05835</name>
</gene>
<reference evidence="6 7" key="1">
    <citation type="submission" date="2019-07" db="EMBL/GenBank/DDBJ databases">
        <title>Sphingomonas solaris sp. nov., isolated from a solar panel from Boston, Massachusetts.</title>
        <authorList>
            <person name="Tanner K."/>
            <person name="Pascual J."/>
            <person name="Mancuso C."/>
            <person name="Pereto J."/>
            <person name="Khalil A."/>
            <person name="Vilanova C."/>
        </authorList>
    </citation>
    <scope>NUCLEOTIDE SEQUENCE [LARGE SCALE GENOMIC DNA]</scope>
    <source>
        <strain evidence="6 7">R4DWN</strain>
    </source>
</reference>
<dbReference type="Gene3D" id="1.20.1250.20">
    <property type="entry name" value="MFS general substrate transporter like domains"/>
    <property type="match status" value="2"/>
</dbReference>
<keyword evidence="3 4" id="KW-0472">Membrane</keyword>